<evidence type="ECO:0000256" key="5">
    <source>
        <dbReference type="ARBA" id="ARBA00022989"/>
    </source>
</evidence>
<organism evidence="8 9">
    <name type="scientific">Botrimarina colliarenosi</name>
    <dbReference type="NCBI Taxonomy" id="2528001"/>
    <lineage>
        <taxon>Bacteria</taxon>
        <taxon>Pseudomonadati</taxon>
        <taxon>Planctomycetota</taxon>
        <taxon>Planctomycetia</taxon>
        <taxon>Pirellulales</taxon>
        <taxon>Lacipirellulaceae</taxon>
        <taxon>Botrimarina</taxon>
    </lineage>
</organism>
<feature type="transmembrane region" description="Helical" evidence="7">
    <location>
        <begin position="110"/>
        <end position="130"/>
    </location>
</feature>
<evidence type="ECO:0000256" key="1">
    <source>
        <dbReference type="ARBA" id="ARBA00004651"/>
    </source>
</evidence>
<dbReference type="PANTHER" id="PTHR33452">
    <property type="entry name" value="OXIDOREDUCTASE CATD-RELATED"/>
    <property type="match status" value="1"/>
</dbReference>
<accession>A0A5C6A5B8</accession>
<keyword evidence="6 7" id="KW-0472">Membrane</keyword>
<evidence type="ECO:0000256" key="3">
    <source>
        <dbReference type="ARBA" id="ARBA00022475"/>
    </source>
</evidence>
<keyword evidence="4 7" id="KW-0812">Transmembrane</keyword>
<dbReference type="PANTHER" id="PTHR33452:SF1">
    <property type="entry name" value="INNER MEMBRANE PROTEIN YPHA-RELATED"/>
    <property type="match status" value="1"/>
</dbReference>
<comment type="similarity">
    <text evidence="2">Belongs to the DoxX family.</text>
</comment>
<keyword evidence="9" id="KW-1185">Reference proteome</keyword>
<name>A0A5C6A5B8_9BACT</name>
<feature type="transmembrane region" description="Helical" evidence="7">
    <location>
        <begin position="83"/>
        <end position="103"/>
    </location>
</feature>
<evidence type="ECO:0000256" key="7">
    <source>
        <dbReference type="SAM" id="Phobius"/>
    </source>
</evidence>
<comment type="caution">
    <text evidence="8">The sequence shown here is derived from an EMBL/GenBank/DDBJ whole genome shotgun (WGS) entry which is preliminary data.</text>
</comment>
<protein>
    <submittedName>
        <fullName evidence="8">DoxX</fullName>
    </submittedName>
</protein>
<feature type="transmembrane region" description="Helical" evidence="7">
    <location>
        <begin position="45"/>
        <end position="63"/>
    </location>
</feature>
<evidence type="ECO:0000313" key="8">
    <source>
        <dbReference type="EMBL" id="TWT95172.1"/>
    </source>
</evidence>
<evidence type="ECO:0000313" key="9">
    <source>
        <dbReference type="Proteomes" id="UP000317421"/>
    </source>
</evidence>
<keyword evidence="3" id="KW-1003">Cell membrane</keyword>
<dbReference type="AlphaFoldDB" id="A0A5C6A5B8"/>
<dbReference type="InterPro" id="IPR032808">
    <property type="entry name" value="DoxX"/>
</dbReference>
<reference evidence="8 9" key="1">
    <citation type="submission" date="2019-02" db="EMBL/GenBank/DDBJ databases">
        <title>Deep-cultivation of Planctomycetes and their phenomic and genomic characterization uncovers novel biology.</title>
        <authorList>
            <person name="Wiegand S."/>
            <person name="Jogler M."/>
            <person name="Boedeker C."/>
            <person name="Pinto D."/>
            <person name="Vollmers J."/>
            <person name="Rivas-Marin E."/>
            <person name="Kohn T."/>
            <person name="Peeters S.H."/>
            <person name="Heuer A."/>
            <person name="Rast P."/>
            <person name="Oberbeckmann S."/>
            <person name="Bunk B."/>
            <person name="Jeske O."/>
            <person name="Meyerdierks A."/>
            <person name="Storesund J.E."/>
            <person name="Kallscheuer N."/>
            <person name="Luecker S."/>
            <person name="Lage O.M."/>
            <person name="Pohl T."/>
            <person name="Merkel B.J."/>
            <person name="Hornburger P."/>
            <person name="Mueller R.-W."/>
            <person name="Bruemmer F."/>
            <person name="Labrenz M."/>
            <person name="Spormann A.M."/>
            <person name="Op Den Camp H."/>
            <person name="Overmann J."/>
            <person name="Amann R."/>
            <person name="Jetten M.S.M."/>
            <person name="Mascher T."/>
            <person name="Medema M.H."/>
            <person name="Devos D.P."/>
            <person name="Kaster A.-K."/>
            <person name="Ovreas L."/>
            <person name="Rohde M."/>
            <person name="Galperin M.Y."/>
            <person name="Jogler C."/>
        </authorList>
    </citation>
    <scope>NUCLEOTIDE SEQUENCE [LARGE SCALE GENOMIC DNA]</scope>
    <source>
        <strain evidence="8 9">Pla108</strain>
    </source>
</reference>
<dbReference type="InterPro" id="IPR051907">
    <property type="entry name" value="DoxX-like_oxidoreductase"/>
</dbReference>
<dbReference type="Proteomes" id="UP000317421">
    <property type="component" value="Unassembled WGS sequence"/>
</dbReference>
<proteinExistence type="inferred from homology"/>
<evidence type="ECO:0000256" key="6">
    <source>
        <dbReference type="ARBA" id="ARBA00023136"/>
    </source>
</evidence>
<feature type="transmembrane region" description="Helical" evidence="7">
    <location>
        <begin position="142"/>
        <end position="161"/>
    </location>
</feature>
<dbReference type="GO" id="GO:0005886">
    <property type="term" value="C:plasma membrane"/>
    <property type="evidence" value="ECO:0007669"/>
    <property type="project" value="UniProtKB-SubCell"/>
</dbReference>
<evidence type="ECO:0000256" key="2">
    <source>
        <dbReference type="ARBA" id="ARBA00006679"/>
    </source>
</evidence>
<keyword evidence="5 7" id="KW-1133">Transmembrane helix</keyword>
<comment type="subcellular location">
    <subcellularLocation>
        <location evidence="1">Cell membrane</location>
        <topology evidence="1">Multi-pass membrane protein</topology>
    </subcellularLocation>
</comment>
<dbReference type="EMBL" id="SJPR01000005">
    <property type="protein sequence ID" value="TWT95172.1"/>
    <property type="molecule type" value="Genomic_DNA"/>
</dbReference>
<dbReference type="Pfam" id="PF07681">
    <property type="entry name" value="DoxX"/>
    <property type="match status" value="1"/>
</dbReference>
<gene>
    <name evidence="8" type="ORF">Pla108_33140</name>
</gene>
<sequence>MSRAEAGLIWRRDSAASTVVGSFRPPPRALFQMFKIPYGDDLAKLLLRLMAGGLMLFHGVSKLTGGIDGIAGMLTAKGLPEAMAYGVYVGEVLAPLLLVVGLFTRLSAAVFAFNMVVAVGLAHAGELLSVGEHGGWAVELQAFYLFTALAIVLAGPGAFSIDGQRRRAGAKPE</sequence>
<evidence type="ECO:0000256" key="4">
    <source>
        <dbReference type="ARBA" id="ARBA00022692"/>
    </source>
</evidence>